<sequence length="135" mass="14696">MRAVLLVFVLTCWRHGGAREARGTPTPTHLFVTRVGPCGGESGTGAGGALPVSVSEMRIARKLYDFSVSGELNISVDIDDGWQLKLWFHCRVSPCPALDFNAGLDTDRGPPLGIKGSSNELQFILERTSKRQRNV</sequence>
<comment type="caution">
    <text evidence="2">The sequence shown here is derived from an EMBL/GenBank/DDBJ whole genome shotgun (WGS) entry which is preliminary data.</text>
</comment>
<dbReference type="OrthoDB" id="8188508at2759"/>
<evidence type="ECO:0000256" key="1">
    <source>
        <dbReference type="SAM" id="SignalP"/>
    </source>
</evidence>
<name>A0A4C1X4W0_EUMVA</name>
<organism evidence="2 3">
    <name type="scientific">Eumeta variegata</name>
    <name type="common">Bagworm moth</name>
    <name type="synonym">Eumeta japonica</name>
    <dbReference type="NCBI Taxonomy" id="151549"/>
    <lineage>
        <taxon>Eukaryota</taxon>
        <taxon>Metazoa</taxon>
        <taxon>Ecdysozoa</taxon>
        <taxon>Arthropoda</taxon>
        <taxon>Hexapoda</taxon>
        <taxon>Insecta</taxon>
        <taxon>Pterygota</taxon>
        <taxon>Neoptera</taxon>
        <taxon>Endopterygota</taxon>
        <taxon>Lepidoptera</taxon>
        <taxon>Glossata</taxon>
        <taxon>Ditrysia</taxon>
        <taxon>Tineoidea</taxon>
        <taxon>Psychidae</taxon>
        <taxon>Oiketicinae</taxon>
        <taxon>Eumeta</taxon>
    </lineage>
</organism>
<dbReference type="Proteomes" id="UP000299102">
    <property type="component" value="Unassembled WGS sequence"/>
</dbReference>
<protein>
    <submittedName>
        <fullName evidence="2">Uncharacterized protein</fullName>
    </submittedName>
</protein>
<evidence type="ECO:0000313" key="3">
    <source>
        <dbReference type="Proteomes" id="UP000299102"/>
    </source>
</evidence>
<feature type="signal peptide" evidence="1">
    <location>
        <begin position="1"/>
        <end position="18"/>
    </location>
</feature>
<keyword evidence="3" id="KW-1185">Reference proteome</keyword>
<dbReference type="EMBL" id="BGZK01000728">
    <property type="protein sequence ID" value="GBP58180.1"/>
    <property type="molecule type" value="Genomic_DNA"/>
</dbReference>
<accession>A0A4C1X4W0</accession>
<reference evidence="2 3" key="1">
    <citation type="journal article" date="2019" name="Commun. Biol.">
        <title>The bagworm genome reveals a unique fibroin gene that provides high tensile strength.</title>
        <authorList>
            <person name="Kono N."/>
            <person name="Nakamura H."/>
            <person name="Ohtoshi R."/>
            <person name="Tomita M."/>
            <person name="Numata K."/>
            <person name="Arakawa K."/>
        </authorList>
    </citation>
    <scope>NUCLEOTIDE SEQUENCE [LARGE SCALE GENOMIC DNA]</scope>
</reference>
<dbReference type="AlphaFoldDB" id="A0A4C1X4W0"/>
<feature type="chain" id="PRO_5020021455" evidence="1">
    <location>
        <begin position="19"/>
        <end position="135"/>
    </location>
</feature>
<proteinExistence type="predicted"/>
<gene>
    <name evidence="2" type="ORF">EVAR_86342_1</name>
</gene>
<evidence type="ECO:0000313" key="2">
    <source>
        <dbReference type="EMBL" id="GBP58180.1"/>
    </source>
</evidence>
<keyword evidence="1" id="KW-0732">Signal</keyword>